<protein>
    <recommendedName>
        <fullName evidence="3">EthD domain-containing protein</fullName>
    </recommendedName>
</protein>
<gene>
    <name evidence="1" type="ORF">L227DRAFT_577682</name>
</gene>
<name>A0A5C2S2C0_9APHY</name>
<dbReference type="InterPro" id="IPR011008">
    <property type="entry name" value="Dimeric_a/b-barrel"/>
</dbReference>
<dbReference type="EMBL" id="ML122279">
    <property type="protein sequence ID" value="RPD57693.1"/>
    <property type="molecule type" value="Genomic_DNA"/>
</dbReference>
<accession>A0A5C2S2C0</accession>
<reference evidence="1" key="1">
    <citation type="journal article" date="2018" name="Genome Biol. Evol.">
        <title>Genomics and development of Lentinus tigrinus, a white-rot wood-decaying mushroom with dimorphic fruiting bodies.</title>
        <authorList>
            <person name="Wu B."/>
            <person name="Xu Z."/>
            <person name="Knudson A."/>
            <person name="Carlson A."/>
            <person name="Chen N."/>
            <person name="Kovaka S."/>
            <person name="LaButti K."/>
            <person name="Lipzen A."/>
            <person name="Pennachio C."/>
            <person name="Riley R."/>
            <person name="Schakwitz W."/>
            <person name="Umezawa K."/>
            <person name="Ohm R.A."/>
            <person name="Grigoriev I.V."/>
            <person name="Nagy L.G."/>
            <person name="Gibbons J."/>
            <person name="Hibbett D."/>
        </authorList>
    </citation>
    <scope>NUCLEOTIDE SEQUENCE [LARGE SCALE GENOMIC DNA]</scope>
    <source>
        <strain evidence="1">ALCF2SS1-6</strain>
    </source>
</reference>
<dbReference type="Proteomes" id="UP000313359">
    <property type="component" value="Unassembled WGS sequence"/>
</dbReference>
<evidence type="ECO:0000313" key="2">
    <source>
        <dbReference type="Proteomes" id="UP000313359"/>
    </source>
</evidence>
<sequence length="236" mass="27084">MSPPPGLLCVPGEVGPNLTEDEFNDWYDNEHVPLRMAIPSILTTSRWVAVDGKRPHHLALYDLESCEVLQQPPYNTLASTASERERHVQRNLQLLDRRTYDLIEPSVVPPAAGYDESAPGPILITMEIEVKPELEDELNRWYRDEHIALLAKVPGWRRTRRFIIREAGPAKGSDAAEVTARGKKPKYLAVHEWQSTASFDTQELKHATSTTWRMKMFESAETWHGRTYKLWKAWAK</sequence>
<organism evidence="1 2">
    <name type="scientific">Lentinus tigrinus ALCF2SS1-6</name>
    <dbReference type="NCBI Taxonomy" id="1328759"/>
    <lineage>
        <taxon>Eukaryota</taxon>
        <taxon>Fungi</taxon>
        <taxon>Dikarya</taxon>
        <taxon>Basidiomycota</taxon>
        <taxon>Agaricomycotina</taxon>
        <taxon>Agaricomycetes</taxon>
        <taxon>Polyporales</taxon>
        <taxon>Polyporaceae</taxon>
        <taxon>Lentinus</taxon>
    </lineage>
</organism>
<dbReference type="OrthoDB" id="2851338at2759"/>
<proteinExistence type="predicted"/>
<evidence type="ECO:0000313" key="1">
    <source>
        <dbReference type="EMBL" id="RPD57693.1"/>
    </source>
</evidence>
<dbReference type="SUPFAM" id="SSF54909">
    <property type="entry name" value="Dimeric alpha+beta barrel"/>
    <property type="match status" value="2"/>
</dbReference>
<keyword evidence="2" id="KW-1185">Reference proteome</keyword>
<dbReference type="STRING" id="1328759.A0A5C2S2C0"/>
<evidence type="ECO:0008006" key="3">
    <source>
        <dbReference type="Google" id="ProtNLM"/>
    </source>
</evidence>
<dbReference type="AlphaFoldDB" id="A0A5C2S2C0"/>